<keyword evidence="3" id="KW-1185">Reference proteome</keyword>
<comment type="caution">
    <text evidence="2">The sequence shown here is derived from an EMBL/GenBank/DDBJ whole genome shotgun (WGS) entry which is preliminary data.</text>
</comment>
<feature type="region of interest" description="Disordered" evidence="1">
    <location>
        <begin position="1"/>
        <end position="20"/>
    </location>
</feature>
<dbReference type="EMBL" id="NHTK01004568">
    <property type="protein sequence ID" value="PPQ86048.1"/>
    <property type="molecule type" value="Genomic_DNA"/>
</dbReference>
<evidence type="ECO:0000256" key="1">
    <source>
        <dbReference type="SAM" id="MobiDB-lite"/>
    </source>
</evidence>
<dbReference type="InParanoid" id="A0A409X5H2"/>
<proteinExistence type="predicted"/>
<protein>
    <submittedName>
        <fullName evidence="2">Uncharacterized protein</fullName>
    </submittedName>
</protein>
<name>A0A409X5H2_9AGAR</name>
<dbReference type="AlphaFoldDB" id="A0A409X5H2"/>
<accession>A0A409X5H2</accession>
<dbReference type="Proteomes" id="UP000284842">
    <property type="component" value="Unassembled WGS sequence"/>
</dbReference>
<evidence type="ECO:0000313" key="2">
    <source>
        <dbReference type="EMBL" id="PPQ86048.1"/>
    </source>
</evidence>
<evidence type="ECO:0000313" key="3">
    <source>
        <dbReference type="Proteomes" id="UP000284842"/>
    </source>
</evidence>
<organism evidence="2 3">
    <name type="scientific">Panaeolus cyanescens</name>
    <dbReference type="NCBI Taxonomy" id="181874"/>
    <lineage>
        <taxon>Eukaryota</taxon>
        <taxon>Fungi</taxon>
        <taxon>Dikarya</taxon>
        <taxon>Basidiomycota</taxon>
        <taxon>Agaricomycotina</taxon>
        <taxon>Agaricomycetes</taxon>
        <taxon>Agaricomycetidae</taxon>
        <taxon>Agaricales</taxon>
        <taxon>Agaricineae</taxon>
        <taxon>Galeropsidaceae</taxon>
        <taxon>Panaeolus</taxon>
    </lineage>
</organism>
<reference evidence="2 3" key="1">
    <citation type="journal article" date="2018" name="Evol. Lett.">
        <title>Horizontal gene cluster transfer increased hallucinogenic mushroom diversity.</title>
        <authorList>
            <person name="Reynolds H.T."/>
            <person name="Vijayakumar V."/>
            <person name="Gluck-Thaler E."/>
            <person name="Korotkin H.B."/>
            <person name="Matheny P.B."/>
            <person name="Slot J.C."/>
        </authorList>
    </citation>
    <scope>NUCLEOTIDE SEQUENCE [LARGE SCALE GENOMIC DNA]</scope>
    <source>
        <strain evidence="2 3">2629</strain>
    </source>
</reference>
<gene>
    <name evidence="2" type="ORF">CVT24_012966</name>
</gene>
<sequence>MSSDETTKPGDISKDTKEVEYTPLQPKLSKTVANWDTWLWDMEMHLGSAGFWDYIKDATTVLTLHAEYQPLASANFRANSNAARCFFIVNVNPKEAQQYNLLAETTPYELRVHLKQIYAKPGPTL</sequence>